<dbReference type="GO" id="GO:0032981">
    <property type="term" value="P:mitochondrial respiratory chain complex I assembly"/>
    <property type="evidence" value="ECO:0007669"/>
    <property type="project" value="TreeGrafter"/>
</dbReference>
<dbReference type="GO" id="GO:0005739">
    <property type="term" value="C:mitochondrion"/>
    <property type="evidence" value="ECO:0007669"/>
    <property type="project" value="TreeGrafter"/>
</dbReference>
<keyword evidence="4" id="KW-1185">Reference proteome</keyword>
<protein>
    <recommendedName>
        <fullName evidence="5">NADH dehydrogenase [ubiquinone] 1 alpha subcomplex subunit</fullName>
    </recommendedName>
</protein>
<accession>A0AAV9VDK3</accession>
<dbReference type="AlphaFoldDB" id="A0AAV9VDK3"/>
<dbReference type="InterPro" id="IPR052618">
    <property type="entry name" value="ComplexI_NDUFA12"/>
</dbReference>
<feature type="compositionally biased region" description="Low complexity" evidence="2">
    <location>
        <begin position="161"/>
        <end position="172"/>
    </location>
</feature>
<evidence type="ECO:0000256" key="2">
    <source>
        <dbReference type="SAM" id="MobiDB-lite"/>
    </source>
</evidence>
<dbReference type="EMBL" id="JAVHNQ010000001">
    <property type="protein sequence ID" value="KAK6359001.1"/>
    <property type="molecule type" value="Genomic_DNA"/>
</dbReference>
<dbReference type="Pfam" id="PF05071">
    <property type="entry name" value="NDUFA12"/>
    <property type="match status" value="1"/>
</dbReference>
<dbReference type="Proteomes" id="UP001375240">
    <property type="component" value="Unassembled WGS sequence"/>
</dbReference>
<dbReference type="PANTHER" id="PTHR32470:SF2">
    <property type="entry name" value="NADH DEHYDROGENASE [UBIQUINONE] 1 ALPHA SUBCOMPLEX ASSEMBLY FACTOR 2"/>
    <property type="match status" value="1"/>
</dbReference>
<dbReference type="PANTHER" id="PTHR32470">
    <property type="entry name" value="ADH DEHYDROGENASE [UBIQUINONE] 1 ALPHA SUBCOMPLEX ASSEMBLY FACTOR 2"/>
    <property type="match status" value="1"/>
</dbReference>
<feature type="compositionally biased region" description="Basic and acidic residues" evidence="2">
    <location>
        <begin position="174"/>
        <end position="183"/>
    </location>
</feature>
<proteinExistence type="inferred from homology"/>
<comment type="caution">
    <text evidence="3">The sequence shown here is derived from an EMBL/GenBank/DDBJ whole genome shotgun (WGS) entry which is preliminary data.</text>
</comment>
<evidence type="ECO:0000256" key="1">
    <source>
        <dbReference type="ARBA" id="ARBA00007355"/>
    </source>
</evidence>
<feature type="region of interest" description="Disordered" evidence="2">
    <location>
        <begin position="140"/>
        <end position="230"/>
    </location>
</feature>
<comment type="similarity">
    <text evidence="1">Belongs to the complex I NDUFA12 subunit family.</text>
</comment>
<dbReference type="InterPro" id="IPR007763">
    <property type="entry name" value="NDUFA12"/>
</dbReference>
<feature type="compositionally biased region" description="Low complexity" evidence="2">
    <location>
        <begin position="140"/>
        <end position="152"/>
    </location>
</feature>
<name>A0AAV9VDK3_9PEZI</name>
<evidence type="ECO:0000313" key="4">
    <source>
        <dbReference type="Proteomes" id="UP001375240"/>
    </source>
</evidence>
<evidence type="ECO:0000313" key="3">
    <source>
        <dbReference type="EMBL" id="KAK6359001.1"/>
    </source>
</evidence>
<sequence length="230" mass="26053">MSASTGLTYVLPTSPLKRLWYRWKALRLPWRKRYFVGMDLAGNTFWEFRHSLVAGRPRRIMDFRGGKHTLVNYSEMVVDPQWHQWLRATRMQPPSIEELQADVVRRQVMLERARLADERWARGRSLQDRPAESEVQQLRASAEATAASSGTAVPTPADSDTVASTGVATATSRDATHTARDTTVEEMQARLAVEREKREGGERRGWASGPSEEFQPAAWAPRARKPAAPR</sequence>
<gene>
    <name evidence="3" type="ORF">TWF696_000173</name>
</gene>
<reference evidence="3 4" key="1">
    <citation type="submission" date="2019-10" db="EMBL/GenBank/DDBJ databases">
        <authorList>
            <person name="Palmer J.M."/>
        </authorList>
    </citation>
    <scope>NUCLEOTIDE SEQUENCE [LARGE SCALE GENOMIC DNA]</scope>
    <source>
        <strain evidence="3 4">TWF696</strain>
    </source>
</reference>
<feature type="compositionally biased region" description="Basic and acidic residues" evidence="2">
    <location>
        <begin position="192"/>
        <end position="205"/>
    </location>
</feature>
<evidence type="ECO:0008006" key="5">
    <source>
        <dbReference type="Google" id="ProtNLM"/>
    </source>
</evidence>
<dbReference type="GO" id="GO:0045271">
    <property type="term" value="C:respiratory chain complex I"/>
    <property type="evidence" value="ECO:0007669"/>
    <property type="project" value="InterPro"/>
</dbReference>
<organism evidence="3 4">
    <name type="scientific">Orbilia brochopaga</name>
    <dbReference type="NCBI Taxonomy" id="3140254"/>
    <lineage>
        <taxon>Eukaryota</taxon>
        <taxon>Fungi</taxon>
        <taxon>Dikarya</taxon>
        <taxon>Ascomycota</taxon>
        <taxon>Pezizomycotina</taxon>
        <taxon>Orbiliomycetes</taxon>
        <taxon>Orbiliales</taxon>
        <taxon>Orbiliaceae</taxon>
        <taxon>Orbilia</taxon>
    </lineage>
</organism>